<proteinExistence type="predicted"/>
<accession>A8WII4</accession>
<dbReference type="HOGENOM" id="CLU_218028_0_0_3"/>
<feature type="region of interest" description="Disordered" evidence="1">
    <location>
        <begin position="1"/>
        <end position="42"/>
    </location>
</feature>
<evidence type="ECO:0000313" key="2">
    <source>
        <dbReference type="EMBL" id="CAP16472.1"/>
    </source>
</evidence>
<dbReference type="Proteomes" id="UP000001026">
    <property type="component" value="Chromosome"/>
</dbReference>
<evidence type="ECO:0000256" key="1">
    <source>
        <dbReference type="SAM" id="MobiDB-lite"/>
    </source>
</evidence>
<dbReference type="EMBL" id="BX548174">
    <property type="protein sequence ID" value="CAP16472.1"/>
    <property type="molecule type" value="Genomic_DNA"/>
</dbReference>
<gene>
    <name evidence="2" type="ordered locus">PMM1967</name>
</gene>
<evidence type="ECO:0000313" key="3">
    <source>
        <dbReference type="Proteomes" id="UP000001026"/>
    </source>
</evidence>
<name>A8WII4_PROMP</name>
<dbReference type="eggNOG" id="ENOG5032IHT">
    <property type="taxonomic scope" value="Bacteria"/>
</dbReference>
<dbReference type="STRING" id="59919.PMM1967"/>
<dbReference type="AlphaFoldDB" id="A8WII4"/>
<dbReference type="RefSeq" id="WP_268741251.1">
    <property type="nucleotide sequence ID" value="NC_005072.1"/>
</dbReference>
<protein>
    <submittedName>
        <fullName evidence="2">Uncharacterized protein</fullName>
    </submittedName>
</protein>
<reference evidence="2 3" key="1">
    <citation type="journal article" date="2003" name="Nature">
        <title>Genome divergence in two Prochlorococcus ecotypes reflects oceanic niche differentiation.</title>
        <authorList>
            <person name="Rocap G."/>
            <person name="Larimer F.W."/>
            <person name="Lamerdin J.E."/>
            <person name="Malfatti S."/>
            <person name="Chain P."/>
            <person name="Ahlgren N.A."/>
            <person name="Arellano A."/>
            <person name="Coleman M."/>
            <person name="Hauser L."/>
            <person name="Hess W.R."/>
            <person name="Johnson Z.I."/>
            <person name="Land M.L."/>
            <person name="Lindell D."/>
            <person name="Post A.F."/>
            <person name="Regala W."/>
            <person name="Shah M."/>
            <person name="Shaw S.L."/>
            <person name="Steglich C."/>
            <person name="Sullivan M.B."/>
            <person name="Ting C.S."/>
            <person name="Tolonen A."/>
            <person name="Webb E.A."/>
            <person name="Zinser E.R."/>
            <person name="Chisholm S.W."/>
        </authorList>
    </citation>
    <scope>NUCLEOTIDE SEQUENCE [LARGE SCALE GENOMIC DNA]</scope>
    <source>
        <strain evidence="3">CCMP1986 / NIES-2087 / MED4</strain>
    </source>
</reference>
<dbReference type="KEGG" id="pmm:PMM1967"/>
<organism evidence="2 3">
    <name type="scientific">Prochlorococcus marinus subsp. pastoris (strain CCMP1986 / NIES-2087 / MED4)</name>
    <dbReference type="NCBI Taxonomy" id="59919"/>
    <lineage>
        <taxon>Bacteria</taxon>
        <taxon>Bacillati</taxon>
        <taxon>Cyanobacteriota</taxon>
        <taxon>Cyanophyceae</taxon>
        <taxon>Synechococcales</taxon>
        <taxon>Prochlorococcaceae</taxon>
        <taxon>Prochlorococcus</taxon>
    </lineage>
</organism>
<sequence>MEKECNHYNDGLDPSEEYLRKKKKGNDDDTYFPPEESESPHY</sequence>